<dbReference type="PANTHER" id="PTHR44379:SF5">
    <property type="entry name" value="OXIDOREDUCTASE WITH IRON-SULFUR SUBUNIT"/>
    <property type="match status" value="1"/>
</dbReference>
<dbReference type="Pfam" id="PF01799">
    <property type="entry name" value="Fer2_2"/>
    <property type="match status" value="1"/>
</dbReference>
<dbReference type="InterPro" id="IPR002888">
    <property type="entry name" value="2Fe-2S-bd"/>
</dbReference>
<dbReference type="InterPro" id="IPR036010">
    <property type="entry name" value="2Fe-2S_ferredoxin-like_sf"/>
</dbReference>
<dbReference type="FunFam" id="3.10.20.30:FF:000020">
    <property type="entry name" value="Xanthine dehydrogenase iron-sulfur subunit"/>
    <property type="match status" value="1"/>
</dbReference>
<dbReference type="SUPFAM" id="SSF47741">
    <property type="entry name" value="CO dehydrogenase ISP C-domain like"/>
    <property type="match status" value="1"/>
</dbReference>
<comment type="cofactor">
    <cofactor evidence="6">
        <name>[2Fe-2S] cluster</name>
        <dbReference type="ChEBI" id="CHEBI:190135"/>
    </cofactor>
</comment>
<keyword evidence="1" id="KW-0001">2Fe-2S</keyword>
<dbReference type="InterPro" id="IPR006058">
    <property type="entry name" value="2Fe2S_fd_BS"/>
</dbReference>
<dbReference type="Gene3D" id="1.10.150.120">
    <property type="entry name" value="[2Fe-2S]-binding domain"/>
    <property type="match status" value="1"/>
</dbReference>
<dbReference type="Proteomes" id="UP000277294">
    <property type="component" value="Unassembled WGS sequence"/>
</dbReference>
<dbReference type="FunFam" id="1.10.150.120:FF:000003">
    <property type="entry name" value="Carbon monoxide dehydrogenase, small subunit"/>
    <property type="match status" value="1"/>
</dbReference>
<evidence type="ECO:0000256" key="3">
    <source>
        <dbReference type="ARBA" id="ARBA00023002"/>
    </source>
</evidence>
<dbReference type="SUPFAM" id="SSF54292">
    <property type="entry name" value="2Fe-2S ferredoxin-like"/>
    <property type="match status" value="1"/>
</dbReference>
<evidence type="ECO:0000256" key="6">
    <source>
        <dbReference type="ARBA" id="ARBA00034078"/>
    </source>
</evidence>
<dbReference type="EMBL" id="UWPJ01000005">
    <property type="protein sequence ID" value="VCU68263.1"/>
    <property type="molecule type" value="Genomic_DNA"/>
</dbReference>
<name>A0A3P4AW67_9BURK</name>
<evidence type="ECO:0000313" key="8">
    <source>
        <dbReference type="EMBL" id="VCU68263.1"/>
    </source>
</evidence>
<proteinExistence type="predicted"/>
<reference evidence="8 9" key="1">
    <citation type="submission" date="2018-10" db="EMBL/GenBank/DDBJ databases">
        <authorList>
            <person name="Criscuolo A."/>
        </authorList>
    </citation>
    <scope>NUCLEOTIDE SEQUENCE [LARGE SCALE GENOMIC DNA]</scope>
    <source>
        <strain evidence="8">DnA1</strain>
    </source>
</reference>
<dbReference type="InterPro" id="IPR012675">
    <property type="entry name" value="Beta-grasp_dom_sf"/>
</dbReference>
<evidence type="ECO:0000256" key="2">
    <source>
        <dbReference type="ARBA" id="ARBA00022723"/>
    </source>
</evidence>
<dbReference type="PROSITE" id="PS00197">
    <property type="entry name" value="2FE2S_FER_1"/>
    <property type="match status" value="1"/>
</dbReference>
<dbReference type="InterPro" id="IPR051452">
    <property type="entry name" value="Diverse_Oxidoreductases"/>
</dbReference>
<dbReference type="Gene3D" id="3.10.20.30">
    <property type="match status" value="1"/>
</dbReference>
<dbReference type="CDD" id="cd00207">
    <property type="entry name" value="fer2"/>
    <property type="match status" value="1"/>
</dbReference>
<gene>
    <name evidence="8" type="primary">coxS_1</name>
    <name evidence="8" type="ORF">PIGHUM_00313</name>
</gene>
<sequence>MSEHVHVCDPVDASCPEANAAARQQNDPAGEATVTLRINGREVTRTVPCRLLLADFLRHHAGLTGTHIGCEHGVCGACTVMVDGATARSCLMFAVQAAGCDIGTVEGMAAGAELDALQEAFKRRHALQCGFCTPGFLAVAAELLRRNPDPSADEVRAALDGNLCRCTGYINIVAAVLDAAARLRPDR</sequence>
<evidence type="ECO:0000256" key="1">
    <source>
        <dbReference type="ARBA" id="ARBA00022714"/>
    </source>
</evidence>
<keyword evidence="5" id="KW-0411">Iron-sulfur</keyword>
<dbReference type="OrthoDB" id="9179439at2"/>
<keyword evidence="2" id="KW-0479">Metal-binding</keyword>
<keyword evidence="4" id="KW-0408">Iron</keyword>
<keyword evidence="9" id="KW-1185">Reference proteome</keyword>
<accession>A0A3P4AW67</accession>
<dbReference type="Pfam" id="PF00111">
    <property type="entry name" value="Fer2"/>
    <property type="match status" value="1"/>
</dbReference>
<dbReference type="PANTHER" id="PTHR44379">
    <property type="entry name" value="OXIDOREDUCTASE WITH IRON-SULFUR SUBUNIT"/>
    <property type="match status" value="1"/>
</dbReference>
<dbReference type="GO" id="GO:0046872">
    <property type="term" value="F:metal ion binding"/>
    <property type="evidence" value="ECO:0007669"/>
    <property type="project" value="UniProtKB-KW"/>
</dbReference>
<dbReference type="RefSeq" id="WP_124077490.1">
    <property type="nucleotide sequence ID" value="NZ_UWPJ01000005.1"/>
</dbReference>
<keyword evidence="3 8" id="KW-0560">Oxidoreductase</keyword>
<dbReference type="EC" id="1.2.99.2" evidence="8"/>
<dbReference type="GO" id="GO:0051537">
    <property type="term" value="F:2 iron, 2 sulfur cluster binding"/>
    <property type="evidence" value="ECO:0007669"/>
    <property type="project" value="UniProtKB-KW"/>
</dbReference>
<dbReference type="InterPro" id="IPR036884">
    <property type="entry name" value="2Fe-2S-bd_dom_sf"/>
</dbReference>
<dbReference type="InterPro" id="IPR001041">
    <property type="entry name" value="2Fe-2S_ferredoxin-type"/>
</dbReference>
<dbReference type="PROSITE" id="PS51085">
    <property type="entry name" value="2FE2S_FER_2"/>
    <property type="match status" value="1"/>
</dbReference>
<evidence type="ECO:0000256" key="5">
    <source>
        <dbReference type="ARBA" id="ARBA00023014"/>
    </source>
</evidence>
<dbReference type="GO" id="GO:0016491">
    <property type="term" value="F:oxidoreductase activity"/>
    <property type="evidence" value="ECO:0007669"/>
    <property type="project" value="UniProtKB-KW"/>
</dbReference>
<organism evidence="8 9">
    <name type="scientific">Pigmentiphaga humi</name>
    <dbReference type="NCBI Taxonomy" id="2478468"/>
    <lineage>
        <taxon>Bacteria</taxon>
        <taxon>Pseudomonadati</taxon>
        <taxon>Pseudomonadota</taxon>
        <taxon>Betaproteobacteria</taxon>
        <taxon>Burkholderiales</taxon>
        <taxon>Alcaligenaceae</taxon>
        <taxon>Pigmentiphaga</taxon>
    </lineage>
</organism>
<feature type="domain" description="2Fe-2S ferredoxin-type" evidence="7">
    <location>
        <begin position="32"/>
        <end position="108"/>
    </location>
</feature>
<evidence type="ECO:0000259" key="7">
    <source>
        <dbReference type="PROSITE" id="PS51085"/>
    </source>
</evidence>
<evidence type="ECO:0000313" key="9">
    <source>
        <dbReference type="Proteomes" id="UP000277294"/>
    </source>
</evidence>
<dbReference type="AlphaFoldDB" id="A0A3P4AW67"/>
<evidence type="ECO:0000256" key="4">
    <source>
        <dbReference type="ARBA" id="ARBA00023004"/>
    </source>
</evidence>
<protein>
    <submittedName>
        <fullName evidence="8">Carbon monoxide dehydrogenase small chain</fullName>
        <ecNumber evidence="8">1.2.99.2</ecNumber>
    </submittedName>
</protein>